<proteinExistence type="predicted"/>
<evidence type="ECO:0000313" key="2">
    <source>
        <dbReference type="Proteomes" id="UP000007800"/>
    </source>
</evidence>
<organism evidence="2">
    <name type="scientific">Perkinsus marinus (strain ATCC 50983 / TXsc)</name>
    <dbReference type="NCBI Taxonomy" id="423536"/>
    <lineage>
        <taxon>Eukaryota</taxon>
        <taxon>Sar</taxon>
        <taxon>Alveolata</taxon>
        <taxon>Perkinsozoa</taxon>
        <taxon>Perkinsea</taxon>
        <taxon>Perkinsida</taxon>
        <taxon>Perkinsidae</taxon>
        <taxon>Perkinsus</taxon>
    </lineage>
</organism>
<evidence type="ECO:0000313" key="1">
    <source>
        <dbReference type="EMBL" id="EER05000.1"/>
    </source>
</evidence>
<gene>
    <name evidence="1" type="ORF">Pmar_PMAR012779</name>
</gene>
<protein>
    <submittedName>
        <fullName evidence="1">Uncharacterized protein</fullName>
    </submittedName>
</protein>
<dbReference type="RefSeq" id="XP_002773184.1">
    <property type="nucleotide sequence ID" value="XM_002773138.1"/>
</dbReference>
<dbReference type="EMBL" id="GG681108">
    <property type="protein sequence ID" value="EER05000.1"/>
    <property type="molecule type" value="Genomic_DNA"/>
</dbReference>
<dbReference type="GeneID" id="9050532"/>
<name>C5LE43_PERM5</name>
<keyword evidence="2" id="KW-1185">Reference proteome</keyword>
<dbReference type="AlphaFoldDB" id="C5LE43"/>
<sequence length="135" mass="14733">SLGTNKIRVKTVPMEETIALAANLLASPGRYAFAVAKLSRLSPTTSPGTSPLIHLQSFSKVGYESYPEAFVQFMIRLANPGLFDTTTLSPQQQAEEEALSQLYAGMETEDPRLYLTYRSNESLVIDAEKLVTSSG</sequence>
<feature type="non-terminal residue" evidence="1">
    <location>
        <position position="1"/>
    </location>
</feature>
<dbReference type="InParanoid" id="C5LE43"/>
<reference evidence="1 2" key="1">
    <citation type="submission" date="2008-07" db="EMBL/GenBank/DDBJ databases">
        <authorList>
            <person name="El-Sayed N."/>
            <person name="Caler E."/>
            <person name="Inman J."/>
            <person name="Amedeo P."/>
            <person name="Hass B."/>
            <person name="Wortman J."/>
        </authorList>
    </citation>
    <scope>NUCLEOTIDE SEQUENCE [LARGE SCALE GENOMIC DNA]</scope>
    <source>
        <strain evidence="2">ATCC 50983 / TXsc</strain>
    </source>
</reference>
<accession>C5LE43</accession>
<dbReference type="Proteomes" id="UP000007800">
    <property type="component" value="Unassembled WGS sequence"/>
</dbReference>